<dbReference type="SMART" id="SM00465">
    <property type="entry name" value="GIYc"/>
    <property type="match status" value="1"/>
</dbReference>
<proteinExistence type="predicted"/>
<evidence type="ECO:0000256" key="5">
    <source>
        <dbReference type="ARBA" id="ARBA00023204"/>
    </source>
</evidence>
<evidence type="ECO:0000256" key="2">
    <source>
        <dbReference type="ARBA" id="ARBA00022763"/>
    </source>
</evidence>
<dbReference type="FunFam" id="3.40.1440.10:FF:000001">
    <property type="entry name" value="UvrABC system protein C"/>
    <property type="match status" value="1"/>
</dbReference>
<dbReference type="InterPro" id="IPR047296">
    <property type="entry name" value="GIY-YIG_UvrC_Cho"/>
</dbReference>
<dbReference type="PANTHER" id="PTHR30562">
    <property type="entry name" value="UVRC/OXIDOREDUCTASE"/>
    <property type="match status" value="1"/>
</dbReference>
<dbReference type="InterPro" id="IPR036876">
    <property type="entry name" value="UVR_dom_sf"/>
</dbReference>
<name>A0A098AX33_DESHA</name>
<dbReference type="GO" id="GO:0009380">
    <property type="term" value="C:excinuclease repair complex"/>
    <property type="evidence" value="ECO:0007669"/>
    <property type="project" value="TreeGrafter"/>
</dbReference>
<dbReference type="CDD" id="cd10434">
    <property type="entry name" value="GIY-YIG_UvrC_Cho"/>
    <property type="match status" value="1"/>
</dbReference>
<feature type="domain" description="GIY-YIG" evidence="7">
    <location>
        <begin position="16"/>
        <end position="95"/>
    </location>
</feature>
<keyword evidence="4" id="KW-0267">Excision nuclease</keyword>
<evidence type="ECO:0000256" key="3">
    <source>
        <dbReference type="ARBA" id="ARBA00022769"/>
    </source>
</evidence>
<dbReference type="InterPro" id="IPR035901">
    <property type="entry name" value="GIY-YIG_endonuc_sf"/>
</dbReference>
<sequence>MEDKNCLKEKLKDLPEQPGVYLMQDSLGNIIYVGKAKNLKNRVSQYFYKQKDRDPKVEEMILRIADWEYRIVDTELDALLEECRLIKEIKPHYNRQMKNHQKYVYIKIPDESFPRLDIVQEREAGGGIYYGPFSSRHRVETAVEGLSDIFLIRKCSAPGRSKGGNGCLYRQLGTCVGVCTGKVSSEEYRERLHGVCQAIEAGDKGAMKELSSRLARAVEVLNFEMAARYREYLLGLRYIQGRQKFLKSTYRNKSLLALEQLDTEKKTVKVFLIKGNRVVTSRVLTWLDEDLKQFLREITQALADQPGCSRQLTQQEVDEAQILDSYLRKDRVISIPITQKALKQGAFVEDMLKRINLKRINEEEKKKGDNYGQEIL</sequence>
<dbReference type="RefSeq" id="WP_208925422.1">
    <property type="nucleotide sequence ID" value="NZ_JAYFNZ010000003.1"/>
</dbReference>
<dbReference type="SUPFAM" id="SSF46600">
    <property type="entry name" value="C-terminal UvrC-binding domain of UvrB"/>
    <property type="match status" value="1"/>
</dbReference>
<protein>
    <submittedName>
        <fullName evidence="8">UvrABC system protein C</fullName>
    </submittedName>
</protein>
<evidence type="ECO:0000256" key="1">
    <source>
        <dbReference type="ARBA" id="ARBA00022490"/>
    </source>
</evidence>
<dbReference type="EMBL" id="LK996017">
    <property type="protein sequence ID" value="CDX01153.1"/>
    <property type="molecule type" value="Genomic_DNA"/>
</dbReference>
<keyword evidence="3" id="KW-0228">DNA excision</keyword>
<dbReference type="AlphaFoldDB" id="A0A098AX33"/>
<dbReference type="InterPro" id="IPR001943">
    <property type="entry name" value="UVR_dom"/>
</dbReference>
<dbReference type="PROSITE" id="PS50164">
    <property type="entry name" value="GIY_YIG"/>
    <property type="match status" value="1"/>
</dbReference>
<keyword evidence="1" id="KW-0963">Cytoplasm</keyword>
<dbReference type="PANTHER" id="PTHR30562:SF1">
    <property type="entry name" value="UVRABC SYSTEM PROTEIN C"/>
    <property type="match status" value="1"/>
</dbReference>
<organism evidence="8">
    <name type="scientific">Desulfitobacterium hafniense</name>
    <name type="common">Desulfitobacterium frappieri</name>
    <dbReference type="NCBI Taxonomy" id="49338"/>
    <lineage>
        <taxon>Bacteria</taxon>
        <taxon>Bacillati</taxon>
        <taxon>Bacillota</taxon>
        <taxon>Clostridia</taxon>
        <taxon>Eubacteriales</taxon>
        <taxon>Desulfitobacteriaceae</taxon>
        <taxon>Desulfitobacterium</taxon>
    </lineage>
</organism>
<dbReference type="PATRIC" id="fig|49338.4.peg.1373"/>
<dbReference type="PROSITE" id="PS50151">
    <property type="entry name" value="UVR"/>
    <property type="match status" value="1"/>
</dbReference>
<evidence type="ECO:0000259" key="6">
    <source>
        <dbReference type="PROSITE" id="PS50151"/>
    </source>
</evidence>
<dbReference type="Gene3D" id="3.40.1440.10">
    <property type="entry name" value="GIY-YIG endonuclease"/>
    <property type="match status" value="1"/>
</dbReference>
<dbReference type="GO" id="GO:0006289">
    <property type="term" value="P:nucleotide-excision repair"/>
    <property type="evidence" value="ECO:0007669"/>
    <property type="project" value="InterPro"/>
</dbReference>
<evidence type="ECO:0000313" key="8">
    <source>
        <dbReference type="EMBL" id="CDX01153.1"/>
    </source>
</evidence>
<gene>
    <name evidence="8" type="ORF">DPCES_1266</name>
</gene>
<dbReference type="Pfam" id="PF01541">
    <property type="entry name" value="GIY-YIG"/>
    <property type="match status" value="1"/>
</dbReference>
<dbReference type="SUPFAM" id="SSF82771">
    <property type="entry name" value="GIY-YIG endonuclease"/>
    <property type="match status" value="1"/>
</dbReference>
<keyword evidence="5" id="KW-0234">DNA repair</keyword>
<feature type="domain" description="UVR" evidence="6">
    <location>
        <begin position="204"/>
        <end position="239"/>
    </location>
</feature>
<evidence type="ECO:0000256" key="4">
    <source>
        <dbReference type="ARBA" id="ARBA00022881"/>
    </source>
</evidence>
<dbReference type="GO" id="GO:0004518">
    <property type="term" value="F:nuclease activity"/>
    <property type="evidence" value="ECO:0007669"/>
    <property type="project" value="UniProtKB-KW"/>
</dbReference>
<reference evidence="8" key="1">
    <citation type="submission" date="2014-07" db="EMBL/GenBank/DDBJ databases">
        <authorList>
            <person name="Hornung V.Bastian."/>
        </authorList>
    </citation>
    <scope>NUCLEOTIDE SEQUENCE</scope>
    <source>
        <strain evidence="8">PCE-S</strain>
    </source>
</reference>
<dbReference type="InterPro" id="IPR050066">
    <property type="entry name" value="UvrABC_protein_C"/>
</dbReference>
<dbReference type="InterPro" id="IPR000305">
    <property type="entry name" value="GIY-YIG_endonuc"/>
</dbReference>
<accession>A0A098AX33</accession>
<evidence type="ECO:0000259" key="7">
    <source>
        <dbReference type="PROSITE" id="PS50164"/>
    </source>
</evidence>
<keyword evidence="2" id="KW-0227">DNA damage</keyword>